<evidence type="ECO:0000313" key="2">
    <source>
        <dbReference type="EMBL" id="RNL21414.1"/>
    </source>
</evidence>
<feature type="domain" description="LicD/FKTN/FKRP nucleotidyltransferase" evidence="1">
    <location>
        <begin position="32"/>
        <end position="261"/>
    </location>
</feature>
<evidence type="ECO:0000313" key="3">
    <source>
        <dbReference type="Proteomes" id="UP000267368"/>
    </source>
</evidence>
<keyword evidence="3" id="KW-1185">Reference proteome</keyword>
<comment type="caution">
    <text evidence="2">The sequence shown here is derived from an EMBL/GenBank/DDBJ whole genome shotgun (WGS) entry which is preliminary data.</text>
</comment>
<evidence type="ECO:0000259" key="1">
    <source>
        <dbReference type="Pfam" id="PF04991"/>
    </source>
</evidence>
<reference evidence="3" key="1">
    <citation type="submission" date="2018-05" db="EMBL/GenBank/DDBJ databases">
        <title>Genome Sequencing of selected type strains of the family Eggerthellaceae.</title>
        <authorList>
            <person name="Danylec N."/>
            <person name="Stoll D.A."/>
            <person name="Doetsch A."/>
            <person name="Huch M."/>
        </authorList>
    </citation>
    <scope>NUCLEOTIDE SEQUENCE [LARGE SCALE GENOMIC DNA]</scope>
    <source>
        <strain evidence="3">DSM 17537</strain>
    </source>
</reference>
<gene>
    <name evidence="2" type="ORF">DMP07_00770</name>
</gene>
<organism evidence="2 3">
    <name type="scientific">Slackia faecicanis</name>
    <dbReference type="NCBI Taxonomy" id="255723"/>
    <lineage>
        <taxon>Bacteria</taxon>
        <taxon>Bacillati</taxon>
        <taxon>Actinomycetota</taxon>
        <taxon>Coriobacteriia</taxon>
        <taxon>Eggerthellales</taxon>
        <taxon>Eggerthellaceae</taxon>
        <taxon>Slackia</taxon>
    </lineage>
</organism>
<dbReference type="PANTHER" id="PTHR43404:SF2">
    <property type="entry name" value="LIPOPOLYSACCHARIDE CHOLINEPHOSPHOTRANSFERASE LICD"/>
    <property type="match status" value="1"/>
</dbReference>
<proteinExistence type="predicted"/>
<dbReference type="Pfam" id="PF04991">
    <property type="entry name" value="LicD"/>
    <property type="match status" value="1"/>
</dbReference>
<dbReference type="AlphaFoldDB" id="A0A3N0AH42"/>
<dbReference type="Proteomes" id="UP000267368">
    <property type="component" value="Unassembled WGS sequence"/>
</dbReference>
<dbReference type="EMBL" id="QICB01000001">
    <property type="protein sequence ID" value="RNL21414.1"/>
    <property type="molecule type" value="Genomic_DNA"/>
</dbReference>
<dbReference type="GO" id="GO:0009100">
    <property type="term" value="P:glycoprotein metabolic process"/>
    <property type="evidence" value="ECO:0007669"/>
    <property type="project" value="UniProtKB-ARBA"/>
</dbReference>
<name>A0A3N0AH42_9ACTN</name>
<dbReference type="PANTHER" id="PTHR43404">
    <property type="entry name" value="LIPOPOLYSACCHARIDE CHOLINEPHOSPHOTRANSFERASE LICD"/>
    <property type="match status" value="1"/>
</dbReference>
<accession>A0A3N0AH42</accession>
<sequence length="285" mass="32198">MPFPGGFVKKRLSSDEIKSIELNILLELDRICTEHGLAYLLAYGTCLGAVRHEGFIPWDDDIDVFMPRDDYEKLYSLFQNGLESPYELQTHRDGSSIYQFFKLVDPATESYETFVGKSRPIGLWVDIFPLERIDPSAKDAFEAVCRRHKRTGLKRSFALADSSVASTPAIKLVKKIVCPVARALFDVEKLNRSLENDAIGLPAATGADPATPHEKGYFCDMLGDANVFEASMFFPTRKAPFEGHMLPIPNRAEEYLSLNYGDWKALPPEDERHLHFPEAYAIDKE</sequence>
<dbReference type="InterPro" id="IPR052942">
    <property type="entry name" value="LPS_cholinephosphotransferase"/>
</dbReference>
<dbReference type="InterPro" id="IPR007074">
    <property type="entry name" value="LicD/FKTN/FKRP_NTP_transf"/>
</dbReference>
<protein>
    <submittedName>
        <fullName evidence="2">LicD family protein</fullName>
    </submittedName>
</protein>